<dbReference type="RefSeq" id="XP_004994597.1">
    <property type="nucleotide sequence ID" value="XM_004994540.1"/>
</dbReference>
<protein>
    <submittedName>
        <fullName evidence="1">Uncharacterized protein</fullName>
    </submittedName>
</protein>
<accession>F2U8R6</accession>
<dbReference type="InParanoid" id="F2U8R6"/>
<name>F2U8R6_SALR5</name>
<reference evidence="1" key="1">
    <citation type="submission" date="2009-08" db="EMBL/GenBank/DDBJ databases">
        <title>Annotation of Salpingoeca rosetta.</title>
        <authorList>
            <consortium name="The Broad Institute Genome Sequencing Platform"/>
            <person name="Russ C."/>
            <person name="Cuomo C."/>
            <person name="Burger G."/>
            <person name="Gray M.W."/>
            <person name="Holland P.W.H."/>
            <person name="King N."/>
            <person name="Lang F.B.F."/>
            <person name="Roger A.J."/>
            <person name="Ruiz-Trillo I."/>
            <person name="Young S.K."/>
            <person name="Zeng Q."/>
            <person name="Gargeya S."/>
            <person name="Alvarado L."/>
            <person name="Berlin A."/>
            <person name="Chapman S.B."/>
            <person name="Chen Z."/>
            <person name="Freedman E."/>
            <person name="Gellesch M."/>
            <person name="Goldberg J."/>
            <person name="Griggs A."/>
            <person name="Gujja S."/>
            <person name="Heilman E."/>
            <person name="Heiman D."/>
            <person name="Howarth C."/>
            <person name="Mehta T."/>
            <person name="Neiman D."/>
            <person name="Pearson M."/>
            <person name="Roberts A."/>
            <person name="Saif S."/>
            <person name="Shea T."/>
            <person name="Shenoy N."/>
            <person name="Sisk P."/>
            <person name="Stolte C."/>
            <person name="Sykes S."/>
            <person name="White J."/>
            <person name="Yandava C."/>
            <person name="Haas B."/>
            <person name="Nusbaum C."/>
            <person name="Birren B."/>
        </authorList>
    </citation>
    <scope>NUCLEOTIDE SEQUENCE [LARGE SCALE GENOMIC DNA]</scope>
    <source>
        <strain evidence="1">ATCC 50818</strain>
    </source>
</reference>
<dbReference type="AlphaFoldDB" id="F2U8R6"/>
<dbReference type="EMBL" id="GL832964">
    <property type="protein sequence ID" value="EGD72774.1"/>
    <property type="molecule type" value="Genomic_DNA"/>
</dbReference>
<gene>
    <name evidence="1" type="ORF">PTSG_12182</name>
</gene>
<dbReference type="GeneID" id="16075180"/>
<dbReference type="eggNOG" id="ENOG502RYTD">
    <property type="taxonomic scope" value="Eukaryota"/>
</dbReference>
<proteinExistence type="predicted"/>
<evidence type="ECO:0000313" key="1">
    <source>
        <dbReference type="EMBL" id="EGD72774.1"/>
    </source>
</evidence>
<dbReference type="KEGG" id="sre:PTSG_12182"/>
<keyword evidence="2" id="KW-1185">Reference proteome</keyword>
<sequence length="75" mass="8693">METLLSQTTTHHPHLSTHDKMDFAFRKFSGSKTKDVHDWADDTKLLLEVASTTMDARQVKLHLYLQLDGRAKSFY</sequence>
<evidence type="ECO:0000313" key="2">
    <source>
        <dbReference type="Proteomes" id="UP000007799"/>
    </source>
</evidence>
<dbReference type="Proteomes" id="UP000007799">
    <property type="component" value="Unassembled WGS sequence"/>
</dbReference>
<organism evidence="2">
    <name type="scientific">Salpingoeca rosetta (strain ATCC 50818 / BSB-021)</name>
    <dbReference type="NCBI Taxonomy" id="946362"/>
    <lineage>
        <taxon>Eukaryota</taxon>
        <taxon>Choanoflagellata</taxon>
        <taxon>Craspedida</taxon>
        <taxon>Salpingoecidae</taxon>
        <taxon>Salpingoeca</taxon>
    </lineage>
</organism>